<dbReference type="RefSeq" id="WP_072064563.1">
    <property type="nucleotide sequence ID" value="NZ_CVRY01000006.1"/>
</dbReference>
<protein>
    <recommendedName>
        <fullName evidence="4">dTDP-4-dehydrorhamnose 3,5-epimerase</fullName>
        <ecNumber evidence="3">5.1.3.13</ecNumber>
    </recommendedName>
    <alternativeName>
        <fullName evidence="6">Thymidine diphospho-4-keto-rhamnose 3,5-epimerase</fullName>
    </alternativeName>
    <alternativeName>
        <fullName evidence="5">dTDP-4-keto-6-deoxyglucose 3,5-epimerase</fullName>
    </alternativeName>
    <alternativeName>
        <fullName evidence="7">dTDP-6-deoxy-D-xylo-4-hexulose 3,5-epimerase</fullName>
    </alternativeName>
</protein>
<name>A0A0G4QEF6_9GAMM</name>
<gene>
    <name evidence="8" type="ORF">BN1804_02886</name>
</gene>
<accession>A0A0G4QEF6</accession>
<evidence type="ECO:0000313" key="9">
    <source>
        <dbReference type="Proteomes" id="UP000183920"/>
    </source>
</evidence>
<dbReference type="AlphaFoldDB" id="A0A0G4QEF6"/>
<dbReference type="GO" id="GO:0008830">
    <property type="term" value="F:dTDP-4-dehydrorhamnose 3,5-epimerase activity"/>
    <property type="evidence" value="ECO:0007669"/>
    <property type="project" value="UniProtKB-EC"/>
</dbReference>
<evidence type="ECO:0000256" key="6">
    <source>
        <dbReference type="ARBA" id="ARBA00031424"/>
    </source>
</evidence>
<dbReference type="EMBL" id="CVRY01000006">
    <property type="protein sequence ID" value="CRL64220.1"/>
    <property type="molecule type" value="Genomic_DNA"/>
</dbReference>
<dbReference type="SUPFAM" id="SSF51182">
    <property type="entry name" value="RmlC-like cupins"/>
    <property type="match status" value="2"/>
</dbReference>
<evidence type="ECO:0000256" key="3">
    <source>
        <dbReference type="ARBA" id="ARBA00012098"/>
    </source>
</evidence>
<dbReference type="InterPro" id="IPR000888">
    <property type="entry name" value="RmlC-like"/>
</dbReference>
<dbReference type="EC" id="5.1.3.13" evidence="3"/>
<evidence type="ECO:0000256" key="5">
    <source>
        <dbReference type="ARBA" id="ARBA00029758"/>
    </source>
</evidence>
<proteinExistence type="predicted"/>
<comment type="catalytic activity">
    <reaction evidence="1">
        <text>dTDP-4-dehydro-6-deoxy-alpha-D-glucose = dTDP-4-dehydro-beta-L-rhamnose</text>
        <dbReference type="Rhea" id="RHEA:16969"/>
        <dbReference type="ChEBI" id="CHEBI:57649"/>
        <dbReference type="ChEBI" id="CHEBI:62830"/>
        <dbReference type="EC" id="5.1.3.13"/>
    </reaction>
</comment>
<dbReference type="InterPro" id="IPR014710">
    <property type="entry name" value="RmlC-like_jellyroll"/>
</dbReference>
<comment type="function">
    <text evidence="2">Catalyzes the epimerization of the C3' and C5'positions of dTDP-6-deoxy-D-xylo-4-hexulose, forming dTDP-6-deoxy-L-lyxo-4-hexulose.</text>
</comment>
<sequence>MNKDINELNKNINIVGLYWIARWRINNGKQHSYVIPFATTYPINIVYHGKSEFKYGQYGIHIGQQDTLTFLGDEKQKILAKFIDCRKNSPTFKSELSFEITPSSARTLIIPPGVAHTFSHLENVFTLNSYSLFLPTIDQLASETLNWSPNNDVINLPENIDINEIEGYEPMTEEASALVYHRIAEIQQQWLSQHRFLHSETRKIRLDNGDEINLRFREKMADTQKQQLPTSTILGVEFREMATLHTGKESGIVPLTRQSPMYLVEHGHEDYDFDSYGLHLGQEDHLVFLGDISHEITVKLVDMRENSPTLFYEDEIVFNPAPNIELVIPCGVAHALFNMANIITVNRPIIYLDKEKEYIPGYDVIDWKIANKNYQSYRVNKIPADLSYYQFLVSKQQELMKHKPTHHTPKSIIFYDENNQPIKVLIKEKV</sequence>
<evidence type="ECO:0000256" key="2">
    <source>
        <dbReference type="ARBA" id="ARBA00001997"/>
    </source>
</evidence>
<dbReference type="Pfam" id="PF00908">
    <property type="entry name" value="dTDP_sugar_isom"/>
    <property type="match status" value="1"/>
</dbReference>
<dbReference type="GO" id="GO:0000271">
    <property type="term" value="P:polysaccharide biosynthetic process"/>
    <property type="evidence" value="ECO:0007669"/>
    <property type="project" value="TreeGrafter"/>
</dbReference>
<dbReference type="InterPro" id="IPR011051">
    <property type="entry name" value="RmlC_Cupin_sf"/>
</dbReference>
<evidence type="ECO:0000256" key="4">
    <source>
        <dbReference type="ARBA" id="ARBA00019595"/>
    </source>
</evidence>
<dbReference type="PANTHER" id="PTHR21047:SF2">
    <property type="entry name" value="THYMIDINE DIPHOSPHO-4-KETO-RHAMNOSE 3,5-EPIMERASE"/>
    <property type="match status" value="1"/>
</dbReference>
<reference evidence="9" key="1">
    <citation type="submission" date="2015-06" db="EMBL/GenBank/DDBJ databases">
        <authorList>
            <person name="Urmite Genomes"/>
        </authorList>
    </citation>
    <scope>NUCLEOTIDE SEQUENCE [LARGE SCALE GENOMIC DNA]</scope>
    <source>
        <strain evidence="9">CSUR P1867</strain>
    </source>
</reference>
<dbReference type="GO" id="GO:0005829">
    <property type="term" value="C:cytosol"/>
    <property type="evidence" value="ECO:0007669"/>
    <property type="project" value="TreeGrafter"/>
</dbReference>
<evidence type="ECO:0000256" key="7">
    <source>
        <dbReference type="ARBA" id="ARBA00033311"/>
    </source>
</evidence>
<dbReference type="Proteomes" id="UP000183920">
    <property type="component" value="Unassembled WGS sequence"/>
</dbReference>
<evidence type="ECO:0000256" key="1">
    <source>
        <dbReference type="ARBA" id="ARBA00001298"/>
    </source>
</evidence>
<dbReference type="PANTHER" id="PTHR21047">
    <property type="entry name" value="DTDP-6-DEOXY-D-GLUCOSE-3,5 EPIMERASE"/>
    <property type="match status" value="1"/>
</dbReference>
<evidence type="ECO:0000313" key="8">
    <source>
        <dbReference type="EMBL" id="CRL64220.1"/>
    </source>
</evidence>
<organism evidence="8 9">
    <name type="scientific">Proteus penneri</name>
    <dbReference type="NCBI Taxonomy" id="102862"/>
    <lineage>
        <taxon>Bacteria</taxon>
        <taxon>Pseudomonadati</taxon>
        <taxon>Pseudomonadota</taxon>
        <taxon>Gammaproteobacteria</taxon>
        <taxon>Enterobacterales</taxon>
        <taxon>Morganellaceae</taxon>
        <taxon>Proteus</taxon>
    </lineage>
</organism>
<dbReference type="Gene3D" id="2.60.120.10">
    <property type="entry name" value="Jelly Rolls"/>
    <property type="match status" value="2"/>
</dbReference>